<feature type="signal peptide" evidence="2">
    <location>
        <begin position="1"/>
        <end position="29"/>
    </location>
</feature>
<dbReference type="Proteomes" id="UP001364211">
    <property type="component" value="Unassembled WGS sequence"/>
</dbReference>
<protein>
    <submittedName>
        <fullName evidence="3">LEA type 2 family protein</fullName>
    </submittedName>
</protein>
<gene>
    <name evidence="3" type="ORF">WJX68_16555</name>
</gene>
<name>A0ABU8T9B3_9PSEU</name>
<comment type="caution">
    <text evidence="3">The sequence shown here is derived from an EMBL/GenBank/DDBJ whole genome shotgun (WGS) entry which is preliminary data.</text>
</comment>
<organism evidence="3 4">
    <name type="scientific">Pseudonocardia spirodelae</name>
    <dbReference type="NCBI Taxonomy" id="3133431"/>
    <lineage>
        <taxon>Bacteria</taxon>
        <taxon>Bacillati</taxon>
        <taxon>Actinomycetota</taxon>
        <taxon>Actinomycetes</taxon>
        <taxon>Pseudonocardiales</taxon>
        <taxon>Pseudonocardiaceae</taxon>
        <taxon>Pseudonocardia</taxon>
    </lineage>
</organism>
<reference evidence="3 4" key="1">
    <citation type="submission" date="2024-03" db="EMBL/GenBank/DDBJ databases">
        <title>Draft genome sequence of Pseudonocardia sp. DW16-2.</title>
        <authorList>
            <person name="Duangmal K."/>
        </authorList>
    </citation>
    <scope>NUCLEOTIDE SEQUENCE [LARGE SCALE GENOMIC DNA]</scope>
    <source>
        <strain evidence="3 4">DW16-2</strain>
    </source>
</reference>
<feature type="region of interest" description="Disordered" evidence="1">
    <location>
        <begin position="168"/>
        <end position="187"/>
    </location>
</feature>
<evidence type="ECO:0000313" key="3">
    <source>
        <dbReference type="EMBL" id="MEJ8280555.1"/>
    </source>
</evidence>
<keyword evidence="4" id="KW-1185">Reference proteome</keyword>
<keyword evidence="2" id="KW-0732">Signal</keyword>
<evidence type="ECO:0000313" key="4">
    <source>
        <dbReference type="Proteomes" id="UP001364211"/>
    </source>
</evidence>
<feature type="chain" id="PRO_5046276700" evidence="2">
    <location>
        <begin position="30"/>
        <end position="187"/>
    </location>
</feature>
<proteinExistence type="predicted"/>
<sequence>MLRPPRAVLVAALALLTVTTGCSTTVSHAEVAARAAAEAAAADGVGHAEPAPVVTGFGRPHTFPGGSVVAVSPPRGEGADPAQARVRTATVTLTLTNPTGAPVDLSGLDVAATADGAGLTASGEEDRPEVRLPPGGTARFDVGFPLPAAHVREFAVTVTLTAVDADGEDVEGSDHAPGASATFGTVG</sequence>
<evidence type="ECO:0000256" key="1">
    <source>
        <dbReference type="SAM" id="MobiDB-lite"/>
    </source>
</evidence>
<dbReference type="EMBL" id="JBBJUP010000013">
    <property type="protein sequence ID" value="MEJ8280555.1"/>
    <property type="molecule type" value="Genomic_DNA"/>
</dbReference>
<dbReference type="RefSeq" id="WP_340291828.1">
    <property type="nucleotide sequence ID" value="NZ_JBBJUP010000013.1"/>
</dbReference>
<evidence type="ECO:0000256" key="2">
    <source>
        <dbReference type="SAM" id="SignalP"/>
    </source>
</evidence>
<dbReference type="PROSITE" id="PS51257">
    <property type="entry name" value="PROKAR_LIPOPROTEIN"/>
    <property type="match status" value="1"/>
</dbReference>
<accession>A0ABU8T9B3</accession>